<dbReference type="AlphaFoldDB" id="A0AA38L3L0"/>
<keyword evidence="2" id="KW-0472">Membrane</keyword>
<dbReference type="EMBL" id="MU793520">
    <property type="protein sequence ID" value="KAJ3781840.1"/>
    <property type="molecule type" value="Genomic_DNA"/>
</dbReference>
<comment type="caution">
    <text evidence="4">The sequence shown here is derived from an EMBL/GenBank/DDBJ whole genome shotgun (WGS) entry which is preliminary data.</text>
</comment>
<evidence type="ECO:0000313" key="4">
    <source>
        <dbReference type="EMBL" id="KAJ3781840.1"/>
    </source>
</evidence>
<keyword evidence="3" id="KW-0732">Signal</keyword>
<feature type="signal peptide" evidence="3">
    <location>
        <begin position="1"/>
        <end position="21"/>
    </location>
</feature>
<evidence type="ECO:0000256" key="3">
    <source>
        <dbReference type="SAM" id="SignalP"/>
    </source>
</evidence>
<feature type="chain" id="PRO_5041348734" evidence="3">
    <location>
        <begin position="22"/>
        <end position="363"/>
    </location>
</feature>
<keyword evidence="2" id="KW-1133">Transmembrane helix</keyword>
<evidence type="ECO:0000256" key="1">
    <source>
        <dbReference type="SAM" id="MobiDB-lite"/>
    </source>
</evidence>
<reference evidence="4" key="1">
    <citation type="submission" date="2022-08" db="EMBL/GenBank/DDBJ databases">
        <authorList>
            <consortium name="DOE Joint Genome Institute"/>
            <person name="Min B."/>
            <person name="Riley R."/>
            <person name="Sierra-Patev S."/>
            <person name="Naranjo-Ortiz M."/>
            <person name="Looney B."/>
            <person name="Konkel Z."/>
            <person name="Slot J.C."/>
            <person name="Sakamoto Y."/>
            <person name="Steenwyk J.L."/>
            <person name="Rokas A."/>
            <person name="Carro J."/>
            <person name="Camarero S."/>
            <person name="Ferreira P."/>
            <person name="Molpeceres G."/>
            <person name="Ruiz-Duenas F.J."/>
            <person name="Serrano A."/>
            <person name="Henrissat B."/>
            <person name="Drula E."/>
            <person name="Hughes K.W."/>
            <person name="Mata J.L."/>
            <person name="Ishikawa N.K."/>
            <person name="Vargas-Isla R."/>
            <person name="Ushijima S."/>
            <person name="Smith C.A."/>
            <person name="Ahrendt S."/>
            <person name="Andreopoulos W."/>
            <person name="He G."/>
            <person name="Labutti K."/>
            <person name="Lipzen A."/>
            <person name="Ng V."/>
            <person name="Sandor L."/>
            <person name="Barry K."/>
            <person name="Martinez A.T."/>
            <person name="Xiao Y."/>
            <person name="Gibbons J.G."/>
            <person name="Terashima K."/>
            <person name="Hibbett D.S."/>
            <person name="Grigoriev I.V."/>
        </authorList>
    </citation>
    <scope>NUCLEOTIDE SEQUENCE</scope>
    <source>
        <strain evidence="4">TFB10291</strain>
    </source>
</reference>
<sequence>MLFQFVTFLFIFIFYYRQCSASTATTPVNVTVDDQFGDPYTYSQITYTPTEAWNTALNCSHCPDPSVSSAKVRNQTWHESYFSSDSSSGAVRPDTPRYASIHFTGEWSALTAADGTRSNEDLALGNAVYVTCIIPPSINDVTNRMKFFVDGIVVGSYPLMSTSSELAEWQYGVVVYQNTSMSMENHQLLIQSGEEGGPDAIILLDSIMYSTFRGLTNGSISANNSSPGPRRVPSAPIVGASVGGFVLILVCGLLFFVHRRRRRSFSSFKTQTRMSIDSPESIRTAASHLNIDSLSTRSAKIDCRTQSILAWQQNTQQANRSPDLAALDMSEELSSYYDNATTTESRRVRTPPPPSRRYIVTNK</sequence>
<keyword evidence="2" id="KW-0812">Transmembrane</keyword>
<gene>
    <name evidence="4" type="ORF">GGU10DRAFT_390314</name>
</gene>
<dbReference type="Proteomes" id="UP001163798">
    <property type="component" value="Unassembled WGS sequence"/>
</dbReference>
<protein>
    <submittedName>
        <fullName evidence="4">Uncharacterized protein</fullName>
    </submittedName>
</protein>
<evidence type="ECO:0000313" key="5">
    <source>
        <dbReference type="Proteomes" id="UP001163798"/>
    </source>
</evidence>
<proteinExistence type="predicted"/>
<keyword evidence="5" id="KW-1185">Reference proteome</keyword>
<name>A0AA38L3L0_9AGAR</name>
<evidence type="ECO:0000256" key="2">
    <source>
        <dbReference type="SAM" id="Phobius"/>
    </source>
</evidence>
<feature type="region of interest" description="Disordered" evidence="1">
    <location>
        <begin position="338"/>
        <end position="363"/>
    </location>
</feature>
<accession>A0AA38L3L0</accession>
<organism evidence="4 5">
    <name type="scientific">Lentinula aff. detonsa</name>
    <dbReference type="NCBI Taxonomy" id="2804958"/>
    <lineage>
        <taxon>Eukaryota</taxon>
        <taxon>Fungi</taxon>
        <taxon>Dikarya</taxon>
        <taxon>Basidiomycota</taxon>
        <taxon>Agaricomycotina</taxon>
        <taxon>Agaricomycetes</taxon>
        <taxon>Agaricomycetidae</taxon>
        <taxon>Agaricales</taxon>
        <taxon>Marasmiineae</taxon>
        <taxon>Omphalotaceae</taxon>
        <taxon>Lentinula</taxon>
    </lineage>
</organism>
<feature type="transmembrane region" description="Helical" evidence="2">
    <location>
        <begin position="237"/>
        <end position="257"/>
    </location>
</feature>